<dbReference type="InterPro" id="IPR011990">
    <property type="entry name" value="TPR-like_helical_dom_sf"/>
</dbReference>
<feature type="domain" description="Tetratricopeptide repeat protein 21A/21B fifth ARM repeats" evidence="8">
    <location>
        <begin position="964"/>
        <end position="1080"/>
    </location>
</feature>
<evidence type="ECO:0000256" key="3">
    <source>
        <dbReference type="ARBA" id="ARBA00022803"/>
    </source>
</evidence>
<dbReference type="InterPro" id="IPR040364">
    <property type="entry name" value="TTC21A/TTC21B"/>
</dbReference>
<dbReference type="GO" id="GO:0061512">
    <property type="term" value="P:protein localization to cilium"/>
    <property type="evidence" value="ECO:0007669"/>
    <property type="project" value="TreeGrafter"/>
</dbReference>
<feature type="domain" description="Tetratricopeptide repeat protein 21A/21B second ARM" evidence="5">
    <location>
        <begin position="269"/>
        <end position="542"/>
    </location>
</feature>
<dbReference type="InterPro" id="IPR056835">
    <property type="entry name" value="ARM_TT21_5th"/>
</dbReference>
<dbReference type="InterPro" id="IPR056834">
    <property type="entry name" value="ARM_TT21_C"/>
</dbReference>
<name>A0A1I8PF59_STOCA</name>
<sequence>MDIQDFENLLLYYGRSEFFHTMQKFALDGLAKYPTHIAFRLYNGIALVLGNRMQEGIRELNPLKNDAELGVGTVKALIYAHNRCSVVDREAIQILEQRMREDRANVNANGFYYGAVFLFLTKNFTKAREYIDKCLRINSDHESAIVLKAWIDMLQYNANVSGNVMHTLEQILTNSKSIDATLALVRFFQLRGQFENANSTLIKLSIKYPQLNIPLVVKMETQLAALDWERAYETALRIINLDPTYIAALRIKAYMLVVREGNVKGGISTLQQLLVATDRVESGNSKLLLEICKLFARISSRNAEMLALTLRFIDKLIQANPTSVECIVELGNQRMLLGNINEASICYRSATKIEHNNYDALCGLTLCQLLKNGNSDEISQQVEFLDNLQPGDLDPLLLLIKAKATNVSEEAIALLNKAIDRHMGELEGTLYGYEYFLKLDPDFLLQVAKELLRHSPLQMNVKQGINLMQDAVHISLKHCISILDVILKFCPAHIHANYIRAEVHFLCAETNFAHSLLQRIINEIDSTYTDAYLLLAQIQIQNQQYTKALQYLEMALSVNFAVRDDPKYFLLLGIGQRQQQQYSEAQKSFISAMHILGKDITTDSRIPVKKRDQNFLIDNFTVADKVTLYLELISTYKDMGDTQGVYESERLLQSAMEEFNNTTEEGRLIIAHAEFMLQNSNVKKAIELLSAIQPGQSYYIQAKTHLANIFLHNRKDRVAFASCFNQLVESCPEPQSYLLLGEAYLSIQEPDLAVDAYRKAFEINPQDSHLANKLGRAFVKTHQYTKAITFYQHAIKSHSSLSLNLAELYLKLKQYKNAQEILNESEDKKEIDLLDTDSLQLRTKRLLLLARVHEKAGNNDLTLDSLKKAKENQYIIHKRASIHQAGKLHDHYKMLSKICLLIAQHCTNVRNTEMALANFKECLKYDPNDIEVLKPLSRVYMQMNAMDLCRDVCLQILQIDSNNEAASVMMADLSFRKMDFENAAYHFSQLLLTQPCYWTALARLIEVMRRSGTLADATLFLQKAEQSLTNSDLSPGLNYCRALYDWYNGNPNGALRSFNAARRDSEWGPQAIFNMIEICINPDGDIPNGNELLEPDDNGELSDARVIALKTADRLLKELRPRPTVMSNEAINHRLLKNFLKLASKQKFQIDSALQDFIELANREDLQGSVGPVLGMATAFVLTKQTQRAKNCLKRLARTTWSFEEAEYLERSWLLLADIYISSNKWDVADSLVGKVLEHNKSCAKAHELAGYIAEKSQLYRDASKHYRNAWNCYGKSKPHIGYKLAYNFMKTKQYAEAIEICQQVLKLHSDYGIIRKDILDKCRNHLRT</sequence>
<dbReference type="GO" id="GO:0005929">
    <property type="term" value="C:cilium"/>
    <property type="evidence" value="ECO:0007669"/>
    <property type="project" value="GOC"/>
</dbReference>
<evidence type="ECO:0000259" key="6">
    <source>
        <dbReference type="Pfam" id="PF25062"/>
    </source>
</evidence>
<comment type="similarity">
    <text evidence="1">Belongs to the TTC21 family.</text>
</comment>
<dbReference type="PROSITE" id="PS50293">
    <property type="entry name" value="TPR_REGION"/>
    <property type="match status" value="1"/>
</dbReference>
<feature type="domain" description="Tetratricopeptide repeat protein 21A/21B N-terminal ARM repeat" evidence="6">
    <location>
        <begin position="11"/>
        <end position="231"/>
    </location>
</feature>
<organism evidence="10 11">
    <name type="scientific">Stomoxys calcitrans</name>
    <name type="common">Stable fly</name>
    <name type="synonym">Conops calcitrans</name>
    <dbReference type="NCBI Taxonomy" id="35570"/>
    <lineage>
        <taxon>Eukaryota</taxon>
        <taxon>Metazoa</taxon>
        <taxon>Ecdysozoa</taxon>
        <taxon>Arthropoda</taxon>
        <taxon>Hexapoda</taxon>
        <taxon>Insecta</taxon>
        <taxon>Pterygota</taxon>
        <taxon>Neoptera</taxon>
        <taxon>Endopterygota</taxon>
        <taxon>Diptera</taxon>
        <taxon>Brachycera</taxon>
        <taxon>Muscomorpha</taxon>
        <taxon>Muscoidea</taxon>
        <taxon>Muscidae</taxon>
        <taxon>Stomoxys</taxon>
    </lineage>
</organism>
<gene>
    <name evidence="10" type="primary">106093527</name>
</gene>
<dbReference type="STRING" id="35570.A0A1I8PF59"/>
<evidence type="ECO:0000313" key="11">
    <source>
        <dbReference type="Proteomes" id="UP000095300"/>
    </source>
</evidence>
<dbReference type="Pfam" id="PF25062">
    <property type="entry name" value="ARM_TT21_N"/>
    <property type="match status" value="1"/>
</dbReference>
<dbReference type="PROSITE" id="PS50005">
    <property type="entry name" value="TPR"/>
    <property type="match status" value="1"/>
</dbReference>
<dbReference type="SUPFAM" id="SSF48452">
    <property type="entry name" value="TPR-like"/>
    <property type="match status" value="5"/>
</dbReference>
<dbReference type="PANTHER" id="PTHR14699:SF0">
    <property type="entry name" value="TETRATRICOPEPTIDE REPEAT PROTEIN 21 HOMOLOG"/>
    <property type="match status" value="1"/>
</dbReference>
<dbReference type="FunFam" id="1.25.40.10:FF:001551">
    <property type="entry name" value="TPR Domain containing protein"/>
    <property type="match status" value="1"/>
</dbReference>
<dbReference type="OrthoDB" id="10259630at2759"/>
<dbReference type="FunFam" id="1.25.40.10:FF:000219">
    <property type="entry name" value="Tetratricopeptide repeat domain 21B"/>
    <property type="match status" value="1"/>
</dbReference>
<dbReference type="VEuPathDB" id="VectorBase:SCAU007487"/>
<evidence type="ECO:0000256" key="2">
    <source>
        <dbReference type="ARBA" id="ARBA00022737"/>
    </source>
</evidence>
<dbReference type="Gene3D" id="1.25.40.10">
    <property type="entry name" value="Tetratricopeptide repeat domain"/>
    <property type="match status" value="6"/>
</dbReference>
<dbReference type="Pfam" id="PF25063">
    <property type="entry name" value="ARM_TT21_C"/>
    <property type="match status" value="1"/>
</dbReference>
<feature type="repeat" description="TPR" evidence="4">
    <location>
        <begin position="734"/>
        <end position="767"/>
    </location>
</feature>
<evidence type="ECO:0000313" key="10">
    <source>
        <dbReference type="EnsemblMetazoa" id="SCAU007487-PB"/>
    </source>
</evidence>
<evidence type="ECO:0000259" key="8">
    <source>
        <dbReference type="Pfam" id="PF25064"/>
    </source>
</evidence>
<keyword evidence="11" id="KW-1185">Reference proteome</keyword>
<evidence type="ECO:0008006" key="12">
    <source>
        <dbReference type="Google" id="ProtNLM"/>
    </source>
</evidence>
<feature type="domain" description="Tetratricopeptide repeat protein 21A/21B C-terminal ARM" evidence="7">
    <location>
        <begin position="1111"/>
        <end position="1324"/>
    </location>
</feature>
<dbReference type="Pfam" id="PF25068">
    <property type="entry name" value="ARM_TT21_4th"/>
    <property type="match status" value="1"/>
</dbReference>
<keyword evidence="2" id="KW-0677">Repeat</keyword>
<accession>A0A1I8PF59</accession>
<dbReference type="InterPro" id="IPR056832">
    <property type="entry name" value="ARM_TT21_2nd"/>
</dbReference>
<dbReference type="EnsemblMetazoa" id="SCAU007487-RB">
    <property type="protein sequence ID" value="SCAU007487-PB"/>
    <property type="gene ID" value="SCAU007487"/>
</dbReference>
<dbReference type="InterPro" id="IPR019734">
    <property type="entry name" value="TPR_rpt"/>
</dbReference>
<dbReference type="Pfam" id="PF25060">
    <property type="entry name" value="ARM_TT21_2nd"/>
    <property type="match status" value="1"/>
</dbReference>
<dbReference type="PANTHER" id="PTHR14699">
    <property type="entry name" value="STI2 PROTEIN-RELATED"/>
    <property type="match status" value="1"/>
</dbReference>
<protein>
    <recommendedName>
        <fullName evidence="12">Tetratricopeptide repeat protein 21B</fullName>
    </recommendedName>
</protein>
<proteinExistence type="inferred from homology"/>
<evidence type="ECO:0000256" key="1">
    <source>
        <dbReference type="ARBA" id="ARBA00010935"/>
    </source>
</evidence>
<reference evidence="10" key="1">
    <citation type="submission" date="2020-05" db="UniProtKB">
        <authorList>
            <consortium name="EnsemblMetazoa"/>
        </authorList>
    </citation>
    <scope>IDENTIFICATION</scope>
    <source>
        <strain evidence="10">USDA</strain>
    </source>
</reference>
<evidence type="ECO:0000259" key="5">
    <source>
        <dbReference type="Pfam" id="PF25060"/>
    </source>
</evidence>
<dbReference type="GO" id="GO:0035721">
    <property type="term" value="P:intraciliary retrograde transport"/>
    <property type="evidence" value="ECO:0007669"/>
    <property type="project" value="TreeGrafter"/>
</dbReference>
<evidence type="ECO:0000256" key="4">
    <source>
        <dbReference type="PROSITE-ProRule" id="PRU00339"/>
    </source>
</evidence>
<dbReference type="SMART" id="SM00028">
    <property type="entry name" value="TPR"/>
    <property type="match status" value="12"/>
</dbReference>
<evidence type="ECO:0000259" key="9">
    <source>
        <dbReference type="Pfam" id="PF25068"/>
    </source>
</evidence>
<evidence type="ECO:0000259" key="7">
    <source>
        <dbReference type="Pfam" id="PF25063"/>
    </source>
</evidence>
<dbReference type="Pfam" id="PF25064">
    <property type="entry name" value="ARM_TT21_5th"/>
    <property type="match status" value="1"/>
</dbReference>
<dbReference type="Proteomes" id="UP000095300">
    <property type="component" value="Unassembled WGS sequence"/>
</dbReference>
<dbReference type="GO" id="GO:0030991">
    <property type="term" value="C:intraciliary transport particle A"/>
    <property type="evidence" value="ECO:0007669"/>
    <property type="project" value="TreeGrafter"/>
</dbReference>
<keyword evidence="3 4" id="KW-0802">TPR repeat</keyword>
<feature type="domain" description="Tetratricopeptide repeat protein 21A/21B fourth ARM" evidence="9">
    <location>
        <begin position="770"/>
        <end position="923"/>
    </location>
</feature>
<dbReference type="Pfam" id="PF25058">
    <property type="entry name" value="ARM_TT21"/>
    <property type="match status" value="1"/>
</dbReference>
<dbReference type="Pfam" id="PF13181">
    <property type="entry name" value="TPR_8"/>
    <property type="match status" value="1"/>
</dbReference>
<dbReference type="InterPro" id="IPR056836">
    <property type="entry name" value="ARM_TT21_4th"/>
</dbReference>
<dbReference type="InterPro" id="IPR056833">
    <property type="entry name" value="ARM_TT21_N"/>
</dbReference>